<dbReference type="EMBL" id="MU274900">
    <property type="protein sequence ID" value="KAI0094575.1"/>
    <property type="molecule type" value="Genomic_DNA"/>
</dbReference>
<dbReference type="Proteomes" id="UP001055072">
    <property type="component" value="Unassembled WGS sequence"/>
</dbReference>
<proteinExistence type="predicted"/>
<reference evidence="1" key="1">
    <citation type="journal article" date="2021" name="Environ. Microbiol.">
        <title>Gene family expansions and transcriptome signatures uncover fungal adaptations to wood decay.</title>
        <authorList>
            <person name="Hage H."/>
            <person name="Miyauchi S."/>
            <person name="Viragh M."/>
            <person name="Drula E."/>
            <person name="Min B."/>
            <person name="Chaduli D."/>
            <person name="Navarro D."/>
            <person name="Favel A."/>
            <person name="Norest M."/>
            <person name="Lesage-Meessen L."/>
            <person name="Balint B."/>
            <person name="Merenyi Z."/>
            <person name="de Eugenio L."/>
            <person name="Morin E."/>
            <person name="Martinez A.T."/>
            <person name="Baldrian P."/>
            <person name="Stursova M."/>
            <person name="Martinez M.J."/>
            <person name="Novotny C."/>
            <person name="Magnuson J.K."/>
            <person name="Spatafora J.W."/>
            <person name="Maurice S."/>
            <person name="Pangilinan J."/>
            <person name="Andreopoulos W."/>
            <person name="LaButti K."/>
            <person name="Hundley H."/>
            <person name="Na H."/>
            <person name="Kuo A."/>
            <person name="Barry K."/>
            <person name="Lipzen A."/>
            <person name="Henrissat B."/>
            <person name="Riley R."/>
            <person name="Ahrendt S."/>
            <person name="Nagy L.G."/>
            <person name="Grigoriev I.V."/>
            <person name="Martin F."/>
            <person name="Rosso M.N."/>
        </authorList>
    </citation>
    <scope>NUCLEOTIDE SEQUENCE</scope>
    <source>
        <strain evidence="1">CBS 384.51</strain>
    </source>
</reference>
<evidence type="ECO:0000313" key="2">
    <source>
        <dbReference type="Proteomes" id="UP001055072"/>
    </source>
</evidence>
<name>A0ACB8UKB0_9APHY</name>
<comment type="caution">
    <text evidence="1">The sequence shown here is derived from an EMBL/GenBank/DDBJ whole genome shotgun (WGS) entry which is preliminary data.</text>
</comment>
<organism evidence="1 2">
    <name type="scientific">Irpex rosettiformis</name>
    <dbReference type="NCBI Taxonomy" id="378272"/>
    <lineage>
        <taxon>Eukaryota</taxon>
        <taxon>Fungi</taxon>
        <taxon>Dikarya</taxon>
        <taxon>Basidiomycota</taxon>
        <taxon>Agaricomycotina</taxon>
        <taxon>Agaricomycetes</taxon>
        <taxon>Polyporales</taxon>
        <taxon>Irpicaceae</taxon>
        <taxon>Irpex</taxon>
    </lineage>
</organism>
<gene>
    <name evidence="1" type="ORF">BDY19DRAFT_913504</name>
</gene>
<sequence>MAPEMIPIEGEEKKRVCYFFDSDVSGFHYGPGHPMKPTRIRMCHSLVMNYGLYKKMEIFRAKPATKREMTQFHSDDYVDFLSRITPLNMNSFIKEQHKYNVGDDCPVFDGLFEYCSISAGGSMEGAARLSRDKCDIAINWAGGLHHAKKSEASGFCYVNDIVLGILELLRYHTRVLYVDIDVHHGDGVEEAFYTTDRVMTCSFHKYGEYFPGTGELRDIGIGKGKNYALNFPLRDGISDENYKNVFEPVIRRVMETYDPGAVVLQCGTDSLSGDKLGCFNVSMRGHANCVKFVKSFGKPLLMLGGGGYTMRNVSRAWAYETGLAAGVKLGADIPINEYYEYFGPDYQLDVKSSNMEDMNTRGYIERVKSIVMEHLRQIGGPPSVQMTDVPRGPLDEEMNDPNEDDDLISPDVRRPQRLLDSRRQADGELSDSDDEGEGDRRDHASHREPDVARRFGTATGIMQTGSTHGIGPTIALPVSVGNVAVGGSGSADDEMEVDEDDAPLSQTVKAKAKKATSPAASVDADATTDADTSSMAVDPPESAPPDTASEVAPSSAS</sequence>
<evidence type="ECO:0000313" key="1">
    <source>
        <dbReference type="EMBL" id="KAI0094575.1"/>
    </source>
</evidence>
<accession>A0ACB8UKB0</accession>
<keyword evidence="2" id="KW-1185">Reference proteome</keyword>
<protein>
    <submittedName>
        <fullName evidence="1">Histone deacetylase complex catalytic component RPD3</fullName>
    </submittedName>
</protein>